<name>A0ACB7NZK7_9PEZI</name>
<proteinExistence type="predicted"/>
<comment type="caution">
    <text evidence="1">The sequence shown here is derived from an EMBL/GenBank/DDBJ whole genome shotgun (WGS) entry which is preliminary data.</text>
</comment>
<dbReference type="Proteomes" id="UP000724584">
    <property type="component" value="Unassembled WGS sequence"/>
</dbReference>
<reference evidence="1 2" key="1">
    <citation type="journal article" date="2021" name="Nat. Commun.">
        <title>Genetic determinants of endophytism in the Arabidopsis root mycobiome.</title>
        <authorList>
            <person name="Mesny F."/>
            <person name="Miyauchi S."/>
            <person name="Thiergart T."/>
            <person name="Pickel B."/>
            <person name="Atanasova L."/>
            <person name="Karlsson M."/>
            <person name="Huettel B."/>
            <person name="Barry K.W."/>
            <person name="Haridas S."/>
            <person name="Chen C."/>
            <person name="Bauer D."/>
            <person name="Andreopoulos W."/>
            <person name="Pangilinan J."/>
            <person name="LaButti K."/>
            <person name="Riley R."/>
            <person name="Lipzen A."/>
            <person name="Clum A."/>
            <person name="Drula E."/>
            <person name="Henrissat B."/>
            <person name="Kohler A."/>
            <person name="Grigoriev I.V."/>
            <person name="Martin F.M."/>
            <person name="Hacquard S."/>
        </authorList>
    </citation>
    <scope>NUCLEOTIDE SEQUENCE [LARGE SCALE GENOMIC DNA]</scope>
    <source>
        <strain evidence="1 2">MPI-SDFR-AT-0079</strain>
    </source>
</reference>
<accession>A0ACB7NZK7</accession>
<evidence type="ECO:0000313" key="1">
    <source>
        <dbReference type="EMBL" id="KAH6623712.1"/>
    </source>
</evidence>
<gene>
    <name evidence="1" type="ORF">F5144DRAFT_623597</name>
</gene>
<dbReference type="EMBL" id="JAGIZQ010000006">
    <property type="protein sequence ID" value="KAH6623712.1"/>
    <property type="molecule type" value="Genomic_DNA"/>
</dbReference>
<evidence type="ECO:0000313" key="2">
    <source>
        <dbReference type="Proteomes" id="UP000724584"/>
    </source>
</evidence>
<protein>
    <submittedName>
        <fullName evidence="1">Uncharacterized protein</fullName>
    </submittedName>
</protein>
<organism evidence="1 2">
    <name type="scientific">Chaetomium tenue</name>
    <dbReference type="NCBI Taxonomy" id="1854479"/>
    <lineage>
        <taxon>Eukaryota</taxon>
        <taxon>Fungi</taxon>
        <taxon>Dikarya</taxon>
        <taxon>Ascomycota</taxon>
        <taxon>Pezizomycotina</taxon>
        <taxon>Sordariomycetes</taxon>
        <taxon>Sordariomycetidae</taxon>
        <taxon>Sordariales</taxon>
        <taxon>Chaetomiaceae</taxon>
        <taxon>Chaetomium</taxon>
    </lineage>
</organism>
<sequence length="361" mass="41011">MERQDKLSRWAKENAILLKGVRLKDIPGRGAGMMARRRLKRGQEILRVPTQLVRSLHTVPEHISSRLPPDMSIHALLAADLAVDGMAGLSSWKDSLPMLGDFTTGFPFMWHRQLQELLPKPARELLKNQQDSFHRDWNKVAKGFPDLRRDIYLHSWFVVNTRSFYYATPQTEKYPPVDRLAIVPIADFFNHADTGCEVTFDEDGFVVSADREYHGGQEIYISYCAHTNDFLLAEYGFLPAANRWDKVCVDEGLLGPFMLDSETLGCKKTQAAVRLLCCGSRGQWKESLEGEDCGEHWRGETNTLLRSLLADYSAMVGKAVQNVGELQVGQAAQRELLAQRWRQMDTIVTQAISHLQRLPIL</sequence>
<keyword evidence="2" id="KW-1185">Reference proteome</keyword>